<dbReference type="Pfam" id="PF01494">
    <property type="entry name" value="FAD_binding_3"/>
    <property type="match status" value="1"/>
</dbReference>
<dbReference type="Gene3D" id="3.50.50.60">
    <property type="entry name" value="FAD/NAD(P)-binding domain"/>
    <property type="match status" value="1"/>
</dbReference>
<dbReference type="HOGENOM" id="CLU_009665_3_2_1"/>
<accession>A0A0D1XRT2</accession>
<dbReference type="AlphaFoldDB" id="A0A0D1XRT2"/>
<evidence type="ECO:0000256" key="4">
    <source>
        <dbReference type="ARBA" id="ARBA00023002"/>
    </source>
</evidence>
<keyword evidence="2" id="KW-0285">Flavoprotein</keyword>
<dbReference type="InterPro" id="IPR036188">
    <property type="entry name" value="FAD/NAD-bd_sf"/>
</dbReference>
<dbReference type="GO" id="GO:0071949">
    <property type="term" value="F:FAD binding"/>
    <property type="evidence" value="ECO:0007669"/>
    <property type="project" value="InterPro"/>
</dbReference>
<proteinExistence type="predicted"/>
<sequence length="397" mass="44271">MSEGNFHVIIIGAGISGLLAAQGLKKKGISFAVYESEPSADHYRPREWGMSVQWGLPMLEDVLPKELFDTVSKAANDPYFTPPDPGVLPTWNGATGEHIKDVPLLRMYRVSRRRFRAHCAQGINISYGKVFDHYSFDDAAGTVTAHFKDGTTATGTTLIGTDGAQSPVRMSIFGPEKGKVTPVPYCGVNLHVKYGDKEKALFVRQKHPIMTHAIHPDGYWLWISIQDVPDPNDPATWTFQLQCTWKNKGNDDPTDYKALMEKAKTFGEPFKSAFLWVPEGTPLYANFLSYWRPQPFDTKNGRITLLGDAAHPMTFQRGQGLNHCIADARTLSKEFEAANKGEKTLAEAIEAYQEEMIRRAGEEVEIGIGNTEMLHDWSRFLLSPLIVRGGDPNKPKS</sequence>
<evidence type="ECO:0000313" key="8">
    <source>
        <dbReference type="Proteomes" id="UP000053259"/>
    </source>
</evidence>
<dbReference type="STRING" id="253628.A0A0D1XRT2"/>
<dbReference type="PRINTS" id="PR00420">
    <property type="entry name" value="RNGMNOXGNASE"/>
</dbReference>
<gene>
    <name evidence="7" type="ORF">PV09_03911</name>
</gene>
<organism evidence="7 8">
    <name type="scientific">Verruconis gallopava</name>
    <dbReference type="NCBI Taxonomy" id="253628"/>
    <lineage>
        <taxon>Eukaryota</taxon>
        <taxon>Fungi</taxon>
        <taxon>Dikarya</taxon>
        <taxon>Ascomycota</taxon>
        <taxon>Pezizomycotina</taxon>
        <taxon>Dothideomycetes</taxon>
        <taxon>Pleosporomycetidae</taxon>
        <taxon>Venturiales</taxon>
        <taxon>Sympoventuriaceae</taxon>
        <taxon>Verruconis</taxon>
    </lineage>
</organism>
<dbReference type="EMBL" id="KN847538">
    <property type="protein sequence ID" value="KIW05396.1"/>
    <property type="molecule type" value="Genomic_DNA"/>
</dbReference>
<dbReference type="InterPro" id="IPR002938">
    <property type="entry name" value="FAD-bd"/>
</dbReference>
<feature type="domain" description="FAD-binding" evidence="6">
    <location>
        <begin position="136"/>
        <end position="360"/>
    </location>
</feature>
<evidence type="ECO:0000256" key="5">
    <source>
        <dbReference type="ARBA" id="ARBA00023033"/>
    </source>
</evidence>
<dbReference type="SUPFAM" id="SSF51905">
    <property type="entry name" value="FAD/NAD(P)-binding domain"/>
    <property type="match status" value="1"/>
</dbReference>
<dbReference type="VEuPathDB" id="FungiDB:PV09_03911"/>
<evidence type="ECO:0000256" key="3">
    <source>
        <dbReference type="ARBA" id="ARBA00022827"/>
    </source>
</evidence>
<keyword evidence="4" id="KW-0560">Oxidoreductase</keyword>
<dbReference type="GO" id="GO:0004497">
    <property type="term" value="F:monooxygenase activity"/>
    <property type="evidence" value="ECO:0007669"/>
    <property type="project" value="UniProtKB-KW"/>
</dbReference>
<dbReference type="PANTHER" id="PTHR47178:SF2">
    <property type="entry name" value="FAD-BINDING DOMAIN-CONTAINING PROTEIN"/>
    <property type="match status" value="1"/>
</dbReference>
<evidence type="ECO:0000256" key="1">
    <source>
        <dbReference type="ARBA" id="ARBA00001974"/>
    </source>
</evidence>
<evidence type="ECO:0000259" key="6">
    <source>
        <dbReference type="Pfam" id="PF01494"/>
    </source>
</evidence>
<evidence type="ECO:0000313" key="7">
    <source>
        <dbReference type="EMBL" id="KIW05396.1"/>
    </source>
</evidence>
<reference evidence="7 8" key="1">
    <citation type="submission" date="2015-01" db="EMBL/GenBank/DDBJ databases">
        <title>The Genome Sequence of Ochroconis gallopava CBS43764.</title>
        <authorList>
            <consortium name="The Broad Institute Genomics Platform"/>
            <person name="Cuomo C."/>
            <person name="de Hoog S."/>
            <person name="Gorbushina A."/>
            <person name="Stielow B."/>
            <person name="Teixiera M."/>
            <person name="Abouelleil A."/>
            <person name="Chapman S.B."/>
            <person name="Priest M."/>
            <person name="Young S.K."/>
            <person name="Wortman J."/>
            <person name="Nusbaum C."/>
            <person name="Birren B."/>
        </authorList>
    </citation>
    <scope>NUCLEOTIDE SEQUENCE [LARGE SCALE GENOMIC DNA]</scope>
    <source>
        <strain evidence="7 8">CBS 43764</strain>
    </source>
</reference>
<comment type="cofactor">
    <cofactor evidence="1">
        <name>FAD</name>
        <dbReference type="ChEBI" id="CHEBI:57692"/>
    </cofactor>
</comment>
<dbReference type="Pfam" id="PF13450">
    <property type="entry name" value="NAD_binding_8"/>
    <property type="match status" value="1"/>
</dbReference>
<protein>
    <recommendedName>
        <fullName evidence="6">FAD-binding domain-containing protein</fullName>
    </recommendedName>
</protein>
<keyword evidence="8" id="KW-1185">Reference proteome</keyword>
<dbReference type="GeneID" id="27311884"/>
<dbReference type="OrthoDB" id="47494at2759"/>
<evidence type="ECO:0000256" key="2">
    <source>
        <dbReference type="ARBA" id="ARBA00022630"/>
    </source>
</evidence>
<name>A0A0D1XRT2_9PEZI</name>
<keyword evidence="5" id="KW-0503">Monooxygenase</keyword>
<dbReference type="RefSeq" id="XP_016215265.1">
    <property type="nucleotide sequence ID" value="XM_016357176.1"/>
</dbReference>
<dbReference type="InParanoid" id="A0A0D1XRT2"/>
<keyword evidence="3" id="KW-0274">FAD</keyword>
<dbReference type="PANTHER" id="PTHR47178">
    <property type="entry name" value="MONOOXYGENASE, FAD-BINDING"/>
    <property type="match status" value="1"/>
</dbReference>
<dbReference type="Proteomes" id="UP000053259">
    <property type="component" value="Unassembled WGS sequence"/>
</dbReference>